<evidence type="ECO:0000313" key="6">
    <source>
        <dbReference type="Proteomes" id="UP000694308"/>
    </source>
</evidence>
<dbReference type="GO" id="GO:0007165">
    <property type="term" value="P:signal transduction"/>
    <property type="evidence" value="ECO:0007669"/>
    <property type="project" value="UniProtKB-KW"/>
</dbReference>
<evidence type="ECO:0000256" key="3">
    <source>
        <dbReference type="SAM" id="Phobius"/>
    </source>
</evidence>
<feature type="domain" description="Methyl-accepting transducer" evidence="4">
    <location>
        <begin position="296"/>
        <end position="554"/>
    </location>
</feature>
<evidence type="ECO:0000256" key="1">
    <source>
        <dbReference type="ARBA" id="ARBA00023224"/>
    </source>
</evidence>
<keyword evidence="1 2" id="KW-0807">Transducer</keyword>
<dbReference type="GO" id="GO:0016020">
    <property type="term" value="C:membrane"/>
    <property type="evidence" value="ECO:0007669"/>
    <property type="project" value="InterPro"/>
</dbReference>
<feature type="transmembrane region" description="Helical" evidence="3">
    <location>
        <begin position="12"/>
        <end position="38"/>
    </location>
</feature>
<keyword evidence="6" id="KW-1185">Reference proteome</keyword>
<dbReference type="RefSeq" id="WP_218319537.1">
    <property type="nucleotide sequence ID" value="NZ_JAEEGC010000026.1"/>
</dbReference>
<organism evidence="5 6">
    <name type="scientific">Clostridium thailandense</name>
    <dbReference type="NCBI Taxonomy" id="2794346"/>
    <lineage>
        <taxon>Bacteria</taxon>
        <taxon>Bacillati</taxon>
        <taxon>Bacillota</taxon>
        <taxon>Clostridia</taxon>
        <taxon>Eubacteriales</taxon>
        <taxon>Clostridiaceae</taxon>
        <taxon>Clostridium</taxon>
    </lineage>
</organism>
<keyword evidence="3" id="KW-0812">Transmembrane</keyword>
<comment type="caution">
    <text evidence="5">The sequence shown here is derived from an EMBL/GenBank/DDBJ whole genome shotgun (WGS) entry which is preliminary data.</text>
</comment>
<sequence length="584" mass="64975">MVKFNKFNNVKLSYKISLLISVPILTLIIISTISIFSINKTSQKLINNLYTECSKSNSWLLNADRDFYQALTAQSEMEKITDPIELKKLKDTYEENSKQAIDRVHEAYKIVNSDKKRFENLKHKDSNMTLPQLFEAFDKDYSTWYSLFDSNSNNLKDKKEYLKTFDSARERINEMEEIFDAYGTTIIGDSNNIVSSTKSSILAILVGSILISLIMAIFIIININKRLKKSIELIAKTADFDLVYDKSFLSYVEEKDEFGLIIASEAFSRKSFRTILSKVLDGVSKVNEVVNLSNRNMDTLGKQIDEISATIEELSAGMEETAASSEEINASVEELNKSIEDMSKESNVGSKSAKEVKLRAENLKSSAIEAMQKAVNIKTSVDQRLQLALDKSVAVTEINTLTEGILQITSQTNLLALNAAIEAARAGEAGKGFAVVADEIRQLAETSQNQTIEIQNVTKTVIEAVNSLKDSSKEMLDFIQNQVTNDYKKLVDTGEQYDNDALIFSQLTNNLAVSSEKLKRSIQSISDSINGVSSATSEGAQGVFNISEKVSTITSAVADVVDKSSISQNSVQDLFHEISKFKVK</sequence>
<evidence type="ECO:0000313" key="5">
    <source>
        <dbReference type="EMBL" id="MBV7272502.1"/>
    </source>
</evidence>
<proteinExistence type="predicted"/>
<dbReference type="EMBL" id="JAEEGC010000026">
    <property type="protein sequence ID" value="MBV7272502.1"/>
    <property type="molecule type" value="Genomic_DNA"/>
</dbReference>
<dbReference type="PROSITE" id="PS50111">
    <property type="entry name" value="CHEMOTAXIS_TRANSDUC_2"/>
    <property type="match status" value="1"/>
</dbReference>
<name>A0A949TNG8_9CLOT</name>
<dbReference type="AlphaFoldDB" id="A0A949TNG8"/>
<dbReference type="PANTHER" id="PTHR32089">
    <property type="entry name" value="METHYL-ACCEPTING CHEMOTAXIS PROTEIN MCPB"/>
    <property type="match status" value="1"/>
</dbReference>
<gene>
    <name evidence="5" type="ORF">I6U48_06175</name>
</gene>
<dbReference type="Pfam" id="PF00015">
    <property type="entry name" value="MCPsignal"/>
    <property type="match status" value="1"/>
</dbReference>
<keyword evidence="3" id="KW-1133">Transmembrane helix</keyword>
<keyword evidence="3" id="KW-0472">Membrane</keyword>
<feature type="transmembrane region" description="Helical" evidence="3">
    <location>
        <begin position="201"/>
        <end position="221"/>
    </location>
</feature>
<dbReference type="Proteomes" id="UP000694308">
    <property type="component" value="Unassembled WGS sequence"/>
</dbReference>
<accession>A0A949TNG8</accession>
<dbReference type="InterPro" id="IPR004089">
    <property type="entry name" value="MCPsignal_dom"/>
</dbReference>
<protein>
    <submittedName>
        <fullName evidence="5">Methyl-accepting chemotaxis protein</fullName>
    </submittedName>
</protein>
<evidence type="ECO:0000256" key="2">
    <source>
        <dbReference type="PROSITE-ProRule" id="PRU00284"/>
    </source>
</evidence>
<reference evidence="5" key="1">
    <citation type="submission" date="2020-12" db="EMBL/GenBank/DDBJ databases">
        <title>Clostridium thailandense sp. nov., a novel acetogenic bacterium isolated from peat land soil in Thailand.</title>
        <authorList>
            <person name="Chaikitkaew S."/>
            <person name="Birkeland N.K."/>
        </authorList>
    </citation>
    <scope>NUCLEOTIDE SEQUENCE</scope>
    <source>
        <strain evidence="5">PL3</strain>
    </source>
</reference>
<dbReference type="PANTHER" id="PTHR32089:SF112">
    <property type="entry name" value="LYSOZYME-LIKE PROTEIN-RELATED"/>
    <property type="match status" value="1"/>
</dbReference>
<dbReference type="SMART" id="SM00283">
    <property type="entry name" value="MA"/>
    <property type="match status" value="1"/>
</dbReference>
<evidence type="ECO:0000259" key="4">
    <source>
        <dbReference type="PROSITE" id="PS50111"/>
    </source>
</evidence>